<dbReference type="RefSeq" id="WP_379906940.1">
    <property type="nucleotide sequence ID" value="NZ_JBHRTR010000054.1"/>
</dbReference>
<name>A0ABV7LAE3_9PROT</name>
<accession>A0ABV7LAE3</accession>
<dbReference type="Gene3D" id="3.30.1330.40">
    <property type="entry name" value="RutC-like"/>
    <property type="match status" value="1"/>
</dbReference>
<organism evidence="3 4">
    <name type="scientific">Marinibaculum pumilum</name>
    <dbReference type="NCBI Taxonomy" id="1766165"/>
    <lineage>
        <taxon>Bacteria</taxon>
        <taxon>Pseudomonadati</taxon>
        <taxon>Pseudomonadota</taxon>
        <taxon>Alphaproteobacteria</taxon>
        <taxon>Rhodospirillales</taxon>
        <taxon>Rhodospirillaceae</taxon>
        <taxon>Marinibaculum</taxon>
    </lineage>
</organism>
<evidence type="ECO:0000313" key="4">
    <source>
        <dbReference type="Proteomes" id="UP001595528"/>
    </source>
</evidence>
<dbReference type="InterPro" id="IPR035959">
    <property type="entry name" value="RutC-like_sf"/>
</dbReference>
<dbReference type="CDD" id="cd00448">
    <property type="entry name" value="YjgF_YER057c_UK114_family"/>
    <property type="match status" value="1"/>
</dbReference>
<dbReference type="InterPro" id="IPR006175">
    <property type="entry name" value="YjgF/YER057c/UK114"/>
</dbReference>
<dbReference type="SUPFAM" id="SSF55298">
    <property type="entry name" value="YjgF-like"/>
    <property type="match status" value="1"/>
</dbReference>
<gene>
    <name evidence="3" type="ORF">ACFOGJ_29695</name>
</gene>
<dbReference type="PANTHER" id="PTHR11803">
    <property type="entry name" value="2-IMINOBUTANOATE/2-IMINOPROPANOATE DEAMINASE RIDA"/>
    <property type="match status" value="1"/>
</dbReference>
<dbReference type="GO" id="GO:0016787">
    <property type="term" value="F:hydrolase activity"/>
    <property type="evidence" value="ECO:0007669"/>
    <property type="project" value="UniProtKB-KW"/>
</dbReference>
<dbReference type="Pfam" id="PF01042">
    <property type="entry name" value="Ribonuc_L-PSP"/>
    <property type="match status" value="1"/>
</dbReference>
<proteinExistence type="inferred from homology"/>
<feature type="region of interest" description="Disordered" evidence="2">
    <location>
        <begin position="1"/>
        <end position="39"/>
    </location>
</feature>
<keyword evidence="3" id="KW-0378">Hydrolase</keyword>
<evidence type="ECO:0000256" key="1">
    <source>
        <dbReference type="ARBA" id="ARBA00010552"/>
    </source>
</evidence>
<comment type="caution">
    <text evidence="3">The sequence shown here is derived from an EMBL/GenBank/DDBJ whole genome shotgun (WGS) entry which is preliminary data.</text>
</comment>
<dbReference type="EMBL" id="JBHRTR010000054">
    <property type="protein sequence ID" value="MFC3231459.1"/>
    <property type="molecule type" value="Genomic_DNA"/>
</dbReference>
<evidence type="ECO:0000313" key="3">
    <source>
        <dbReference type="EMBL" id="MFC3231459.1"/>
    </source>
</evidence>
<reference evidence="4" key="1">
    <citation type="journal article" date="2019" name="Int. J. Syst. Evol. Microbiol.">
        <title>The Global Catalogue of Microorganisms (GCM) 10K type strain sequencing project: providing services to taxonomists for standard genome sequencing and annotation.</title>
        <authorList>
            <consortium name="The Broad Institute Genomics Platform"/>
            <consortium name="The Broad Institute Genome Sequencing Center for Infectious Disease"/>
            <person name="Wu L."/>
            <person name="Ma J."/>
        </authorList>
    </citation>
    <scope>NUCLEOTIDE SEQUENCE [LARGE SCALE GENOMIC DNA]</scope>
    <source>
        <strain evidence="4">KCTC 42964</strain>
    </source>
</reference>
<dbReference type="Proteomes" id="UP001595528">
    <property type="component" value="Unassembled WGS sequence"/>
</dbReference>
<evidence type="ECO:0000256" key="2">
    <source>
        <dbReference type="SAM" id="MobiDB-lite"/>
    </source>
</evidence>
<dbReference type="EC" id="3.5.-.-" evidence="3"/>
<protein>
    <submittedName>
        <fullName evidence="3">RidA family protein</fullName>
        <ecNumber evidence="3">3.5.-.-</ecNumber>
    </submittedName>
</protein>
<dbReference type="PANTHER" id="PTHR11803:SF58">
    <property type="entry name" value="PROTEIN HMF1-RELATED"/>
    <property type="match status" value="1"/>
</dbReference>
<keyword evidence="4" id="KW-1185">Reference proteome</keyword>
<sequence length="154" mass="16498">MTEPGEVRRTHPQSHPQGRSHSLKHLPAGASQHSTAGPYSPVLEVDARRLVVVSGQVAVDADGTVIGDTVEVQTEATLRNCARQLATAGCDLADVFKANVYLTDLADWARFNTVYAAMMPEPRPARTAVQAILLPGFLVEVEMWAAKPSPPDGT</sequence>
<comment type="similarity">
    <text evidence="1">Belongs to the RutC family.</text>
</comment>